<protein>
    <recommendedName>
        <fullName evidence="3">YbjN domain-containing protein</fullName>
    </recommendedName>
</protein>
<reference evidence="1" key="1">
    <citation type="submission" date="2019-12" db="EMBL/GenBank/DDBJ databases">
        <title>High-Quality draft genome sequences of three cyanobacteria isolated from the limestone walls of the Old Cathedral of Coimbra.</title>
        <authorList>
            <person name="Tiago I."/>
            <person name="Soares F."/>
            <person name="Portugal A."/>
        </authorList>
    </citation>
    <scope>NUCLEOTIDE SEQUENCE [LARGE SCALE GENOMIC DNA]</scope>
    <source>
        <strain evidence="1">C</strain>
    </source>
</reference>
<organism evidence="1 2">
    <name type="scientific">Petrachloros mirabilis ULC683</name>
    <dbReference type="NCBI Taxonomy" id="2781853"/>
    <lineage>
        <taxon>Bacteria</taxon>
        <taxon>Bacillati</taxon>
        <taxon>Cyanobacteriota</taxon>
        <taxon>Cyanophyceae</taxon>
        <taxon>Synechococcales</taxon>
        <taxon>Petrachlorosaceae</taxon>
        <taxon>Petrachloros</taxon>
        <taxon>Petrachloros mirabilis</taxon>
    </lineage>
</organism>
<evidence type="ECO:0008006" key="3">
    <source>
        <dbReference type="Google" id="ProtNLM"/>
    </source>
</evidence>
<proteinExistence type="predicted"/>
<dbReference type="EMBL" id="WVIC01000029">
    <property type="protein sequence ID" value="NCJ07599.1"/>
    <property type="molecule type" value="Genomic_DNA"/>
</dbReference>
<evidence type="ECO:0000313" key="2">
    <source>
        <dbReference type="Proteomes" id="UP000607397"/>
    </source>
</evidence>
<gene>
    <name evidence="1" type="ORF">GS597_13990</name>
</gene>
<name>A0A8K2A8V7_9CYAN</name>
<keyword evidence="2" id="KW-1185">Reference proteome</keyword>
<sequence>MGATLQQIAEYLDERGLPYREQPQKARLVTRARSKHAADLLIVIQLDEEGRFFKLFVPEVLAGVKDHPFKAAILQTMLSISWETKMLQWEYDPLDGEIRAIIEFPLEDSVLTQRQFNRCFDGLIEIVDDWAMPRLLEVMMTGIDPGDEDLMIGERLLLAIQEEAPGMLDLLEKAMEARKRRGQFPPCREPQADSD</sequence>
<comment type="caution">
    <text evidence="1">The sequence shown here is derived from an EMBL/GenBank/DDBJ whole genome shotgun (WGS) entry which is preliminary data.</text>
</comment>
<dbReference type="RefSeq" id="WP_161826076.1">
    <property type="nucleotide sequence ID" value="NZ_WVIC01000029.1"/>
</dbReference>
<dbReference type="AlphaFoldDB" id="A0A8K2A8V7"/>
<evidence type="ECO:0000313" key="1">
    <source>
        <dbReference type="EMBL" id="NCJ07599.1"/>
    </source>
</evidence>
<dbReference type="Proteomes" id="UP000607397">
    <property type="component" value="Unassembled WGS sequence"/>
</dbReference>
<accession>A0A8K2A8V7</accession>